<reference evidence="2" key="2">
    <citation type="submission" date="2021-02" db="EMBL/GenBank/DDBJ databases">
        <authorList>
            <person name="Kimball J.A."/>
            <person name="Haas M.W."/>
            <person name="Macchietto M."/>
            <person name="Kono T."/>
            <person name="Duquette J."/>
            <person name="Shao M."/>
        </authorList>
    </citation>
    <scope>NUCLEOTIDE SEQUENCE</scope>
    <source>
        <tissue evidence="2">Fresh leaf tissue</tissue>
    </source>
</reference>
<accession>A0A8J5RK56</accession>
<dbReference type="EMBL" id="JAAALK010000290">
    <property type="protein sequence ID" value="KAG8046465.1"/>
    <property type="molecule type" value="Genomic_DNA"/>
</dbReference>
<sequence>MERRLPDPVAVIDHGRVVAPLWWPRVTASLRWPSVQGGWWCPQPRVGEDDGARTNHLQHLDKHLKFTTDQHSANILNRTNHLLQEEARTLTSPSAEATKERGTEAAPWGEAEAEAAKSGKGEAEAATRGADGRRGAGGARRRRRHAGGARRRRATRAGGAKRRRRRRVGR</sequence>
<dbReference type="Proteomes" id="UP000729402">
    <property type="component" value="Unassembled WGS sequence"/>
</dbReference>
<name>A0A8J5RK56_ZIZPA</name>
<feature type="region of interest" description="Disordered" evidence="1">
    <location>
        <begin position="81"/>
        <end position="170"/>
    </location>
</feature>
<evidence type="ECO:0000256" key="1">
    <source>
        <dbReference type="SAM" id="MobiDB-lite"/>
    </source>
</evidence>
<protein>
    <submittedName>
        <fullName evidence="2">Uncharacterized protein</fullName>
    </submittedName>
</protein>
<comment type="caution">
    <text evidence="2">The sequence shown here is derived from an EMBL/GenBank/DDBJ whole genome shotgun (WGS) entry which is preliminary data.</text>
</comment>
<feature type="compositionally biased region" description="Basic and acidic residues" evidence="1">
    <location>
        <begin position="114"/>
        <end position="134"/>
    </location>
</feature>
<gene>
    <name evidence="2" type="ORF">GUJ93_ZPchr0008g12209</name>
</gene>
<keyword evidence="3" id="KW-1185">Reference proteome</keyword>
<organism evidence="2 3">
    <name type="scientific">Zizania palustris</name>
    <name type="common">Northern wild rice</name>
    <dbReference type="NCBI Taxonomy" id="103762"/>
    <lineage>
        <taxon>Eukaryota</taxon>
        <taxon>Viridiplantae</taxon>
        <taxon>Streptophyta</taxon>
        <taxon>Embryophyta</taxon>
        <taxon>Tracheophyta</taxon>
        <taxon>Spermatophyta</taxon>
        <taxon>Magnoliopsida</taxon>
        <taxon>Liliopsida</taxon>
        <taxon>Poales</taxon>
        <taxon>Poaceae</taxon>
        <taxon>BOP clade</taxon>
        <taxon>Oryzoideae</taxon>
        <taxon>Oryzeae</taxon>
        <taxon>Zizaniinae</taxon>
        <taxon>Zizania</taxon>
    </lineage>
</organism>
<evidence type="ECO:0000313" key="3">
    <source>
        <dbReference type="Proteomes" id="UP000729402"/>
    </source>
</evidence>
<evidence type="ECO:0000313" key="2">
    <source>
        <dbReference type="EMBL" id="KAG8046465.1"/>
    </source>
</evidence>
<feature type="compositionally biased region" description="Basic residues" evidence="1">
    <location>
        <begin position="139"/>
        <end position="170"/>
    </location>
</feature>
<dbReference type="AlphaFoldDB" id="A0A8J5RK56"/>
<reference evidence="2" key="1">
    <citation type="journal article" date="2021" name="bioRxiv">
        <title>Whole Genome Assembly and Annotation of Northern Wild Rice, Zizania palustris L., Supports a Whole Genome Duplication in the Zizania Genus.</title>
        <authorList>
            <person name="Haas M."/>
            <person name="Kono T."/>
            <person name="Macchietto M."/>
            <person name="Millas R."/>
            <person name="McGilp L."/>
            <person name="Shao M."/>
            <person name="Duquette J."/>
            <person name="Hirsch C.N."/>
            <person name="Kimball J."/>
        </authorList>
    </citation>
    <scope>NUCLEOTIDE SEQUENCE</scope>
    <source>
        <tissue evidence="2">Fresh leaf tissue</tissue>
    </source>
</reference>
<proteinExistence type="predicted"/>